<keyword evidence="2" id="KW-0808">Transferase</keyword>
<gene>
    <name evidence="9" type="ORF">PSON_ATCC_30995.1.T0240270</name>
</gene>
<dbReference type="InterPro" id="IPR008271">
    <property type="entry name" value="Ser/Thr_kinase_AS"/>
</dbReference>
<keyword evidence="5" id="KW-0067">ATP-binding</keyword>
<dbReference type="FunFam" id="1.10.510.10:FF:000956">
    <property type="entry name" value="CAMK family protein kinase"/>
    <property type="match status" value="1"/>
</dbReference>
<protein>
    <recommendedName>
        <fullName evidence="11">Protein kinase domain-containing protein</fullName>
    </recommendedName>
</protein>
<evidence type="ECO:0000313" key="10">
    <source>
        <dbReference type="Proteomes" id="UP000692954"/>
    </source>
</evidence>
<reference evidence="9" key="1">
    <citation type="submission" date="2021-01" db="EMBL/GenBank/DDBJ databases">
        <authorList>
            <consortium name="Genoscope - CEA"/>
            <person name="William W."/>
        </authorList>
    </citation>
    <scope>NUCLEOTIDE SEQUENCE</scope>
</reference>
<dbReference type="PROSITE" id="PS50011">
    <property type="entry name" value="PROTEIN_KINASE_DOM"/>
    <property type="match status" value="1"/>
</dbReference>
<evidence type="ECO:0000313" key="9">
    <source>
        <dbReference type="EMBL" id="CAD8068674.1"/>
    </source>
</evidence>
<keyword evidence="10" id="KW-1185">Reference proteome</keyword>
<evidence type="ECO:0000256" key="6">
    <source>
        <dbReference type="SAM" id="Phobius"/>
    </source>
</evidence>
<dbReference type="SMART" id="SM00220">
    <property type="entry name" value="S_TKc"/>
    <property type="match status" value="1"/>
</dbReference>
<dbReference type="EMBL" id="CAJJDN010000024">
    <property type="protein sequence ID" value="CAD8068674.1"/>
    <property type="molecule type" value="Genomic_DNA"/>
</dbReference>
<dbReference type="CDD" id="cd14003">
    <property type="entry name" value="STKc_AMPK-like"/>
    <property type="match status" value="1"/>
</dbReference>
<feature type="domain" description="Protein kinase" evidence="7">
    <location>
        <begin position="87"/>
        <end position="340"/>
    </location>
</feature>
<evidence type="ECO:0000256" key="5">
    <source>
        <dbReference type="ARBA" id="ARBA00022840"/>
    </source>
</evidence>
<dbReference type="Pfam" id="PF00069">
    <property type="entry name" value="Pkinase"/>
    <property type="match status" value="1"/>
</dbReference>
<evidence type="ECO:0000256" key="3">
    <source>
        <dbReference type="ARBA" id="ARBA00022741"/>
    </source>
</evidence>
<keyword evidence="3" id="KW-0547">Nucleotide-binding</keyword>
<dbReference type="OrthoDB" id="193931at2759"/>
<organism evidence="9 10">
    <name type="scientific">Paramecium sonneborni</name>
    <dbReference type="NCBI Taxonomy" id="65129"/>
    <lineage>
        <taxon>Eukaryota</taxon>
        <taxon>Sar</taxon>
        <taxon>Alveolata</taxon>
        <taxon>Ciliophora</taxon>
        <taxon>Intramacronucleata</taxon>
        <taxon>Oligohymenophorea</taxon>
        <taxon>Peniculida</taxon>
        <taxon>Parameciidae</taxon>
        <taxon>Paramecium</taxon>
    </lineage>
</organism>
<accession>A0A8S1M147</accession>
<dbReference type="Proteomes" id="UP000692954">
    <property type="component" value="Unassembled WGS sequence"/>
</dbReference>
<dbReference type="PROSITE" id="PS50030">
    <property type="entry name" value="UBA"/>
    <property type="match status" value="1"/>
</dbReference>
<dbReference type="InterPro" id="IPR000719">
    <property type="entry name" value="Prot_kinase_dom"/>
</dbReference>
<keyword evidence="6" id="KW-0472">Membrane</keyword>
<evidence type="ECO:0000259" key="7">
    <source>
        <dbReference type="PROSITE" id="PS50011"/>
    </source>
</evidence>
<keyword evidence="1" id="KW-0723">Serine/threonine-protein kinase</keyword>
<dbReference type="GO" id="GO:0005737">
    <property type="term" value="C:cytoplasm"/>
    <property type="evidence" value="ECO:0007669"/>
    <property type="project" value="TreeGrafter"/>
</dbReference>
<evidence type="ECO:0008006" key="11">
    <source>
        <dbReference type="Google" id="ProtNLM"/>
    </source>
</evidence>
<dbReference type="PANTHER" id="PTHR24346:SF82">
    <property type="entry name" value="KP78A-RELATED"/>
    <property type="match status" value="1"/>
</dbReference>
<sequence length="604" mass="72172">MREKWRKKRMRRLKRKRRCDHYKHIQLNIFLYEIVAFLFSSNQLKDEQYLQYLKILKDLIDIKIRWRKLSKYALINAVYQQLFNIQWNKNHFIKSKTTFYVKLGYHTIADEYVAIKVLEKNKIENQFDLIRVQREITILRKVNHPNVIKLYEILESEQSIYLVMEYVRGGELYEYIIKKKYLSEHIAVHFFQQIIFAIEYLHNNNITHRDLKPENLLLDENKQLKVADFGLSFISSVQGGFLKTACGSPCYAAPEMLNGKQYEGLKSDVWSCGIVLYAMLCGYLPFEHENTKKLYQLIKTSDFDKPEHLSSNAIDILNKILVKDPDKRLNFDQIKKHPFFLSQIPLQRNNLKLDDQIIIQKMIEIGYSQDQITFQIQANKHNTLTTIYFLLLKKQNQPYRKSFFQNIQNIANLKLDLNQKRQTIINFQPSGSPNFDKLELRQQKLKSRINHSPYPQTQVSQKLKKINLSVQSKRVSAQIDNTRQKTYSVQDKYPDYPLFINNTLLDSKYQTIKNQKLQENIKFQPQKDIEHGLKTEIINEEITNYLKSNLIQVRQRNKTQANKNVEIQKFFDKNSKLQGSYQVQLQQIRLYLKRLKNLYWFQLI</sequence>
<keyword evidence="6" id="KW-1133">Transmembrane helix</keyword>
<evidence type="ECO:0000259" key="8">
    <source>
        <dbReference type="PROSITE" id="PS50030"/>
    </source>
</evidence>
<dbReference type="GO" id="GO:0005524">
    <property type="term" value="F:ATP binding"/>
    <property type="evidence" value="ECO:0007669"/>
    <property type="project" value="UniProtKB-KW"/>
</dbReference>
<dbReference type="InterPro" id="IPR015940">
    <property type="entry name" value="UBA"/>
</dbReference>
<dbReference type="GO" id="GO:0035556">
    <property type="term" value="P:intracellular signal transduction"/>
    <property type="evidence" value="ECO:0007669"/>
    <property type="project" value="TreeGrafter"/>
</dbReference>
<comment type="caution">
    <text evidence="9">The sequence shown here is derived from an EMBL/GenBank/DDBJ whole genome shotgun (WGS) entry which is preliminary data.</text>
</comment>
<dbReference type="PROSITE" id="PS00108">
    <property type="entry name" value="PROTEIN_KINASE_ST"/>
    <property type="match status" value="1"/>
</dbReference>
<evidence type="ECO:0000256" key="2">
    <source>
        <dbReference type="ARBA" id="ARBA00022679"/>
    </source>
</evidence>
<evidence type="ECO:0000256" key="4">
    <source>
        <dbReference type="ARBA" id="ARBA00022777"/>
    </source>
</evidence>
<name>A0A8S1M147_9CILI</name>
<dbReference type="PANTHER" id="PTHR24346">
    <property type="entry name" value="MAP/MICROTUBULE AFFINITY-REGULATING KINASE"/>
    <property type="match status" value="1"/>
</dbReference>
<evidence type="ECO:0000256" key="1">
    <source>
        <dbReference type="ARBA" id="ARBA00022527"/>
    </source>
</evidence>
<keyword evidence="6" id="KW-0812">Transmembrane</keyword>
<feature type="transmembrane region" description="Helical" evidence="6">
    <location>
        <begin position="21"/>
        <end position="39"/>
    </location>
</feature>
<feature type="domain" description="UBA" evidence="8">
    <location>
        <begin position="352"/>
        <end position="393"/>
    </location>
</feature>
<proteinExistence type="predicted"/>
<dbReference type="AlphaFoldDB" id="A0A8S1M147"/>
<dbReference type="GO" id="GO:0004674">
    <property type="term" value="F:protein serine/threonine kinase activity"/>
    <property type="evidence" value="ECO:0007669"/>
    <property type="project" value="UniProtKB-KW"/>
</dbReference>
<keyword evidence="4" id="KW-0418">Kinase</keyword>